<feature type="non-terminal residue" evidence="2">
    <location>
        <position position="94"/>
    </location>
</feature>
<dbReference type="Pfam" id="PF07686">
    <property type="entry name" value="V-set"/>
    <property type="match status" value="1"/>
</dbReference>
<evidence type="ECO:0000313" key="2">
    <source>
        <dbReference type="EMBL" id="NXR57166.1"/>
    </source>
</evidence>
<accession>A0A7L2MBV9</accession>
<gene>
    <name evidence="2" type="primary">Hv01</name>
    <name evidence="2" type="ORF">HIPICT_R15590</name>
</gene>
<dbReference type="PROSITE" id="PS50835">
    <property type="entry name" value="IG_LIKE"/>
    <property type="match status" value="1"/>
</dbReference>
<evidence type="ECO:0000259" key="1">
    <source>
        <dbReference type="PROSITE" id="PS50835"/>
    </source>
</evidence>
<protein>
    <submittedName>
        <fullName evidence="2">HV01 protein</fullName>
    </submittedName>
</protein>
<dbReference type="SUPFAM" id="SSF48726">
    <property type="entry name" value="Immunoglobulin"/>
    <property type="match status" value="1"/>
</dbReference>
<feature type="domain" description="Ig-like" evidence="1">
    <location>
        <begin position="12"/>
        <end position="94"/>
    </location>
</feature>
<dbReference type="Gene3D" id="2.60.40.10">
    <property type="entry name" value="Immunoglobulins"/>
    <property type="match status" value="1"/>
</dbReference>
<comment type="caution">
    <text evidence="2">The sequence shown here is derived from an EMBL/GenBank/DDBJ whole genome shotgun (WGS) entry which is preliminary data.</text>
</comment>
<proteinExistence type="predicted"/>
<organism evidence="2 3">
    <name type="scientific">Hippolais icterina</name>
    <name type="common">icterine warbler</name>
    <dbReference type="NCBI Taxonomy" id="68497"/>
    <lineage>
        <taxon>Eukaryota</taxon>
        <taxon>Metazoa</taxon>
        <taxon>Chordata</taxon>
        <taxon>Craniata</taxon>
        <taxon>Vertebrata</taxon>
        <taxon>Euteleostomi</taxon>
        <taxon>Archelosauria</taxon>
        <taxon>Archosauria</taxon>
        <taxon>Dinosauria</taxon>
        <taxon>Saurischia</taxon>
        <taxon>Theropoda</taxon>
        <taxon>Coelurosauria</taxon>
        <taxon>Aves</taxon>
        <taxon>Neognathae</taxon>
        <taxon>Neoaves</taxon>
        <taxon>Telluraves</taxon>
        <taxon>Australaves</taxon>
        <taxon>Passeriformes</taxon>
        <taxon>Sylvioidea</taxon>
        <taxon>Sylviidae</taxon>
        <taxon>Acrocephalinae</taxon>
        <taxon>Hippolais</taxon>
    </lineage>
</organism>
<dbReference type="AlphaFoldDB" id="A0A7L2MBV9"/>
<dbReference type="InterPro" id="IPR007110">
    <property type="entry name" value="Ig-like_dom"/>
</dbReference>
<dbReference type="Proteomes" id="UP000527178">
    <property type="component" value="Unassembled WGS sequence"/>
</dbReference>
<dbReference type="InterPro" id="IPR013783">
    <property type="entry name" value="Ig-like_fold"/>
</dbReference>
<keyword evidence="3" id="KW-1185">Reference proteome</keyword>
<dbReference type="InterPro" id="IPR036179">
    <property type="entry name" value="Ig-like_dom_sf"/>
</dbReference>
<dbReference type="InterPro" id="IPR013106">
    <property type="entry name" value="Ig_V-set"/>
</dbReference>
<evidence type="ECO:0000313" key="3">
    <source>
        <dbReference type="Proteomes" id="UP000527178"/>
    </source>
</evidence>
<dbReference type="EMBL" id="VWYN01034439">
    <property type="protein sequence ID" value="NXR57166.1"/>
    <property type="molecule type" value="Genomic_DNA"/>
</dbReference>
<sequence>EYSTDCGSFFLPAVVTDQVTFEQHPREVTVRAGSEVTFNCSIKGGHKNNYFMYWYRRAPRHTLEWIYDQHDKYGIGFKDRFKGRVESSRTTLQI</sequence>
<reference evidence="2 3" key="1">
    <citation type="submission" date="2019-09" db="EMBL/GenBank/DDBJ databases">
        <title>Bird 10,000 Genomes (B10K) Project - Family phase.</title>
        <authorList>
            <person name="Zhang G."/>
        </authorList>
    </citation>
    <scope>NUCLEOTIDE SEQUENCE [LARGE SCALE GENOMIC DNA]</scope>
    <source>
        <strain evidence="2">B10K-DU-002-18</strain>
        <tissue evidence="2">Muscle</tissue>
    </source>
</reference>
<feature type="non-terminal residue" evidence="2">
    <location>
        <position position="1"/>
    </location>
</feature>
<name>A0A7L2MBV9_9SYLV</name>